<accession>A0A0B7BUA1</accession>
<sequence>SLDPFLKTKSLPDLPGSSNFLTKVIISSQLMKHALTTSQHCLHMVQDGNCVRKGTG</sequence>
<name>A0A0B7BUA1_9EUPU</name>
<gene>
    <name evidence="1" type="primary">ORF212559</name>
</gene>
<protein>
    <submittedName>
        <fullName evidence="1">Uncharacterized protein</fullName>
    </submittedName>
</protein>
<reference evidence="1" key="1">
    <citation type="submission" date="2014-12" db="EMBL/GenBank/DDBJ databases">
        <title>Insight into the proteome of Arion vulgaris.</title>
        <authorList>
            <person name="Aradska J."/>
            <person name="Bulat T."/>
            <person name="Smidak R."/>
            <person name="Sarate P."/>
            <person name="Gangsoo J."/>
            <person name="Sialana F."/>
            <person name="Bilban M."/>
            <person name="Lubec G."/>
        </authorList>
    </citation>
    <scope>NUCLEOTIDE SEQUENCE</scope>
    <source>
        <tissue evidence="1">Skin</tissue>
    </source>
</reference>
<feature type="non-terminal residue" evidence="1">
    <location>
        <position position="1"/>
    </location>
</feature>
<evidence type="ECO:0000313" key="1">
    <source>
        <dbReference type="EMBL" id="CEK96568.1"/>
    </source>
</evidence>
<dbReference type="AlphaFoldDB" id="A0A0B7BUA1"/>
<dbReference type="EMBL" id="HACG01049703">
    <property type="protein sequence ID" value="CEK96568.1"/>
    <property type="molecule type" value="Transcribed_RNA"/>
</dbReference>
<organism evidence="1">
    <name type="scientific">Arion vulgaris</name>
    <dbReference type="NCBI Taxonomy" id="1028688"/>
    <lineage>
        <taxon>Eukaryota</taxon>
        <taxon>Metazoa</taxon>
        <taxon>Spiralia</taxon>
        <taxon>Lophotrochozoa</taxon>
        <taxon>Mollusca</taxon>
        <taxon>Gastropoda</taxon>
        <taxon>Heterobranchia</taxon>
        <taxon>Euthyneura</taxon>
        <taxon>Panpulmonata</taxon>
        <taxon>Eupulmonata</taxon>
        <taxon>Stylommatophora</taxon>
        <taxon>Helicina</taxon>
        <taxon>Arionoidea</taxon>
        <taxon>Arionidae</taxon>
        <taxon>Arion</taxon>
    </lineage>
</organism>
<proteinExistence type="predicted"/>